<dbReference type="SUPFAM" id="SSF47933">
    <property type="entry name" value="ERP29 C domain-like"/>
    <property type="match status" value="1"/>
</dbReference>
<protein>
    <recommendedName>
        <fullName evidence="3">protein disulfide-isomerase</fullName>
        <ecNumber evidence="3">5.3.4.1</ecNumber>
    </recommendedName>
</protein>
<dbReference type="Pfam" id="PF07749">
    <property type="entry name" value="ERp29"/>
    <property type="match status" value="1"/>
</dbReference>
<evidence type="ECO:0000259" key="11">
    <source>
        <dbReference type="PROSITE" id="PS51352"/>
    </source>
</evidence>
<dbReference type="PROSITE" id="PS00194">
    <property type="entry name" value="THIOREDOXIN_1"/>
    <property type="match status" value="2"/>
</dbReference>
<dbReference type="PRINTS" id="PR00421">
    <property type="entry name" value="THIOREDOXIN"/>
</dbReference>
<dbReference type="CDD" id="cd00238">
    <property type="entry name" value="ERp29c"/>
    <property type="match status" value="1"/>
</dbReference>
<dbReference type="GO" id="GO:0006457">
    <property type="term" value="P:protein folding"/>
    <property type="evidence" value="ECO:0007669"/>
    <property type="project" value="TreeGrafter"/>
</dbReference>
<evidence type="ECO:0000256" key="5">
    <source>
        <dbReference type="ARBA" id="ARBA00022737"/>
    </source>
</evidence>
<dbReference type="Pfam" id="PF00085">
    <property type="entry name" value="Thioredoxin"/>
    <property type="match status" value="2"/>
</dbReference>
<evidence type="ECO:0000256" key="9">
    <source>
        <dbReference type="RuleBase" id="RU004208"/>
    </source>
</evidence>
<feature type="domain" description="Thioredoxin" evidence="11">
    <location>
        <begin position="8"/>
        <end position="131"/>
    </location>
</feature>
<dbReference type="GO" id="GO:0003756">
    <property type="term" value="F:protein disulfide isomerase activity"/>
    <property type="evidence" value="ECO:0007669"/>
    <property type="project" value="UniProtKB-EC"/>
</dbReference>
<evidence type="ECO:0000256" key="7">
    <source>
        <dbReference type="ARBA" id="ARBA00023235"/>
    </source>
</evidence>
<accession>A0AAN6M0D5</accession>
<dbReference type="PROSITE" id="PS51352">
    <property type="entry name" value="THIOREDOXIN_2"/>
    <property type="match status" value="2"/>
</dbReference>
<name>A0AAN6M0D5_9PLEO</name>
<evidence type="ECO:0000256" key="1">
    <source>
        <dbReference type="ARBA" id="ARBA00001182"/>
    </source>
</evidence>
<dbReference type="SUPFAM" id="SSF52833">
    <property type="entry name" value="Thioredoxin-like"/>
    <property type="match status" value="2"/>
</dbReference>
<dbReference type="Gene3D" id="1.20.1150.12">
    <property type="entry name" value="Endoplasmic reticulum resident protein 29, C-terminal domain"/>
    <property type="match status" value="1"/>
</dbReference>
<dbReference type="InterPro" id="IPR036249">
    <property type="entry name" value="Thioredoxin-like_sf"/>
</dbReference>
<reference evidence="12 13" key="1">
    <citation type="submission" date="2021-02" db="EMBL/GenBank/DDBJ databases">
        <title>Genome assembly of Pseudopithomyces chartarum.</title>
        <authorList>
            <person name="Jauregui R."/>
            <person name="Singh J."/>
            <person name="Voisey C."/>
        </authorList>
    </citation>
    <scope>NUCLEOTIDE SEQUENCE [LARGE SCALE GENOMIC DNA]</scope>
    <source>
        <strain evidence="12 13">AGR01</strain>
    </source>
</reference>
<evidence type="ECO:0000256" key="6">
    <source>
        <dbReference type="ARBA" id="ARBA00023157"/>
    </source>
</evidence>
<comment type="similarity">
    <text evidence="2 9">Belongs to the protein disulfide isomerase family.</text>
</comment>
<dbReference type="EMBL" id="WVTA01000004">
    <property type="protein sequence ID" value="KAK3213528.1"/>
    <property type="molecule type" value="Genomic_DNA"/>
</dbReference>
<feature type="domain" description="Thioredoxin" evidence="11">
    <location>
        <begin position="132"/>
        <end position="252"/>
    </location>
</feature>
<dbReference type="AlphaFoldDB" id="A0AAN6M0D5"/>
<evidence type="ECO:0000256" key="10">
    <source>
        <dbReference type="SAM" id="SignalP"/>
    </source>
</evidence>
<comment type="caution">
    <text evidence="12">The sequence shown here is derived from an EMBL/GenBank/DDBJ whole genome shotgun (WGS) entry which is preliminary data.</text>
</comment>
<dbReference type="PANTHER" id="PTHR45672">
    <property type="entry name" value="PROTEIN DISULFIDE-ISOMERASE C17H9.14C-RELATED"/>
    <property type="match status" value="1"/>
</dbReference>
<evidence type="ECO:0000313" key="13">
    <source>
        <dbReference type="Proteomes" id="UP001280581"/>
    </source>
</evidence>
<keyword evidence="8" id="KW-0676">Redox-active center</keyword>
<evidence type="ECO:0000256" key="3">
    <source>
        <dbReference type="ARBA" id="ARBA00012723"/>
    </source>
</evidence>
<dbReference type="GO" id="GO:0005783">
    <property type="term" value="C:endoplasmic reticulum"/>
    <property type="evidence" value="ECO:0007669"/>
    <property type="project" value="InterPro"/>
</dbReference>
<organism evidence="12 13">
    <name type="scientific">Pseudopithomyces chartarum</name>
    <dbReference type="NCBI Taxonomy" id="1892770"/>
    <lineage>
        <taxon>Eukaryota</taxon>
        <taxon>Fungi</taxon>
        <taxon>Dikarya</taxon>
        <taxon>Ascomycota</taxon>
        <taxon>Pezizomycotina</taxon>
        <taxon>Dothideomycetes</taxon>
        <taxon>Pleosporomycetidae</taxon>
        <taxon>Pleosporales</taxon>
        <taxon>Massarineae</taxon>
        <taxon>Didymosphaeriaceae</taxon>
        <taxon>Pseudopithomyces</taxon>
    </lineage>
</organism>
<sequence length="364" mass="39840">MLFNRLFPAVIALLPALAAAENVLELTPKNFDDVVLKSGKPALVEFFAPWCGHCKNLAPVYEELATNYLHGKEKVTIAKVDADAHKELGKRFGVQGFPTLKWFDGKSDKPSEYDSGRDLESLQKFVQEKSGVRAKTKAKAPSNVVILDDKSFKEKIGKDQDVLVAFTAPWCGHCKNLKPVWEELANTFANEPSVIIGQVDAEAENSKALAKEQGVSSYPTIKYFKKGTTEALPYEGARAEGDFVEFLNTNAGTHRAVGGGLNAVGGTIEALDTIVSNSKGVYATALEQLTKAAEGLKEKYAQYYVKVADKSSKNEGYAAKEYKRLQGIIAKGNLAAEKLDDLVSRSNILRKFLPVNDEEEKSEL</sequence>
<dbReference type="FunFam" id="3.40.30.10:FF:000032">
    <property type="entry name" value="Protein disulfide-isomerase A6 homolog"/>
    <property type="match status" value="1"/>
</dbReference>
<keyword evidence="13" id="KW-1185">Reference proteome</keyword>
<dbReference type="InterPro" id="IPR013766">
    <property type="entry name" value="Thioredoxin_domain"/>
</dbReference>
<keyword evidence="4 10" id="KW-0732">Signal</keyword>
<proteinExistence type="inferred from homology"/>
<dbReference type="EC" id="5.3.4.1" evidence="3"/>
<dbReference type="InterPro" id="IPR051063">
    <property type="entry name" value="PDI"/>
</dbReference>
<dbReference type="Proteomes" id="UP001280581">
    <property type="component" value="Unassembled WGS sequence"/>
</dbReference>
<dbReference type="InterPro" id="IPR005788">
    <property type="entry name" value="PDI_thioredoxin-like_dom"/>
</dbReference>
<evidence type="ECO:0000313" key="12">
    <source>
        <dbReference type="EMBL" id="KAK3213528.1"/>
    </source>
</evidence>
<feature type="chain" id="PRO_5043038202" description="protein disulfide-isomerase" evidence="10">
    <location>
        <begin position="21"/>
        <end position="364"/>
    </location>
</feature>
<keyword evidence="7" id="KW-0413">Isomerase</keyword>
<evidence type="ECO:0000256" key="4">
    <source>
        <dbReference type="ARBA" id="ARBA00022729"/>
    </source>
</evidence>
<gene>
    <name evidence="12" type="ORF">GRF29_28g181221</name>
</gene>
<feature type="signal peptide" evidence="10">
    <location>
        <begin position="1"/>
        <end position="20"/>
    </location>
</feature>
<keyword evidence="6" id="KW-1015">Disulfide bond</keyword>
<keyword evidence="5" id="KW-0677">Repeat</keyword>
<dbReference type="InterPro" id="IPR011679">
    <property type="entry name" value="ERp29_C"/>
</dbReference>
<dbReference type="InterPro" id="IPR017937">
    <property type="entry name" value="Thioredoxin_CS"/>
</dbReference>
<comment type="catalytic activity">
    <reaction evidence="1">
        <text>Catalyzes the rearrangement of -S-S- bonds in proteins.</text>
        <dbReference type="EC" id="5.3.4.1"/>
    </reaction>
</comment>
<dbReference type="Gene3D" id="3.40.30.10">
    <property type="entry name" value="Glutaredoxin"/>
    <property type="match status" value="2"/>
</dbReference>
<dbReference type="PANTHER" id="PTHR45672:SF11">
    <property type="entry name" value="PROTEIN DISULFIDE-ISOMERASE C17H9.14C"/>
    <property type="match status" value="1"/>
</dbReference>
<evidence type="ECO:0000256" key="2">
    <source>
        <dbReference type="ARBA" id="ARBA00006347"/>
    </source>
</evidence>
<dbReference type="CDD" id="cd02998">
    <property type="entry name" value="PDI_a_ERp38"/>
    <property type="match status" value="2"/>
</dbReference>
<dbReference type="NCBIfam" id="TIGR01126">
    <property type="entry name" value="pdi_dom"/>
    <property type="match status" value="2"/>
</dbReference>
<evidence type="ECO:0000256" key="8">
    <source>
        <dbReference type="ARBA" id="ARBA00023284"/>
    </source>
</evidence>
<dbReference type="InterPro" id="IPR036356">
    <property type="entry name" value="ERp29_C_sf"/>
</dbReference>